<evidence type="ECO:0000313" key="1">
    <source>
        <dbReference type="EMBL" id="GIQ90955.1"/>
    </source>
</evidence>
<proteinExistence type="predicted"/>
<keyword evidence="2" id="KW-1185">Reference proteome</keyword>
<comment type="caution">
    <text evidence="1">The sequence shown here is derived from an EMBL/GenBank/DDBJ whole genome shotgun (WGS) entry which is preliminary data.</text>
</comment>
<gene>
    <name evidence="1" type="ORF">KIPB_013968</name>
</gene>
<dbReference type="EMBL" id="BDIP01006924">
    <property type="protein sequence ID" value="GIQ90955.1"/>
    <property type="molecule type" value="Genomic_DNA"/>
</dbReference>
<dbReference type="AlphaFoldDB" id="A0A9K3DB56"/>
<reference evidence="1 2" key="1">
    <citation type="journal article" date="2018" name="PLoS ONE">
        <title>The draft genome of Kipferlia bialata reveals reductive genome evolution in fornicate parasites.</title>
        <authorList>
            <person name="Tanifuji G."/>
            <person name="Takabayashi S."/>
            <person name="Kume K."/>
            <person name="Takagi M."/>
            <person name="Nakayama T."/>
            <person name="Kamikawa R."/>
            <person name="Inagaki Y."/>
            <person name="Hashimoto T."/>
        </authorList>
    </citation>
    <scope>NUCLEOTIDE SEQUENCE [LARGE SCALE GENOMIC DNA]</scope>
    <source>
        <strain evidence="1">NY0173</strain>
    </source>
</reference>
<name>A0A9K3DB56_9EUKA</name>
<dbReference type="Proteomes" id="UP000265618">
    <property type="component" value="Unassembled WGS sequence"/>
</dbReference>
<feature type="non-terminal residue" evidence="1">
    <location>
        <position position="1"/>
    </location>
</feature>
<protein>
    <submittedName>
        <fullName evidence="1">Uncharacterized protein</fullName>
    </submittedName>
</protein>
<sequence>MYTDSDGRGSGWNGDMAGYLHAEGLVISSVTEGSGGLYRVCVSDTATATGYGEGVQRALDAYA</sequence>
<organism evidence="1 2">
    <name type="scientific">Kipferlia bialata</name>
    <dbReference type="NCBI Taxonomy" id="797122"/>
    <lineage>
        <taxon>Eukaryota</taxon>
        <taxon>Metamonada</taxon>
        <taxon>Carpediemonas-like organisms</taxon>
        <taxon>Kipferlia</taxon>
    </lineage>
</organism>
<accession>A0A9K3DB56</accession>
<evidence type="ECO:0000313" key="2">
    <source>
        <dbReference type="Proteomes" id="UP000265618"/>
    </source>
</evidence>